<accession>A0A8H6JCE8</accession>
<sequence length="308" mass="34608">MRDAVAAATTPRTLALTWWGREQRIRLAMQRCQSLGQGTRSTVDLQIDEITSALRLKAAASYFVDLFFGFRRHDLRRPSPAAAAPSSSDERQRLSAAFLRHHLATTLHPKNDAVTELLAPFFAAFAAWEAEQIHQAHVFLSHLAVKSAFDSDPGLASRVSQKVEERYGKSLIGGILYLNSSHDFPNERMGILACSELAAVDLGRLRALRSEVYLKERDMPALVAGPSVADPPFGWVDALDGLDCCRWGRDLPPAFPYGRVGPDHYREADMKLKRWKRLGVLFWDQSRVELLKSAHPEHARGWLLNIWN</sequence>
<comment type="caution">
    <text evidence="1">The sequence shown here is derived from an EMBL/GenBank/DDBJ whole genome shotgun (WGS) entry which is preliminary data.</text>
</comment>
<protein>
    <submittedName>
        <fullName evidence="1">Uncharacterized protein</fullName>
    </submittedName>
</protein>
<evidence type="ECO:0000313" key="1">
    <source>
        <dbReference type="EMBL" id="KAF6810343.1"/>
    </source>
</evidence>
<organism evidence="1 2">
    <name type="scientific">Colletotrichum sojae</name>
    <dbReference type="NCBI Taxonomy" id="2175907"/>
    <lineage>
        <taxon>Eukaryota</taxon>
        <taxon>Fungi</taxon>
        <taxon>Dikarya</taxon>
        <taxon>Ascomycota</taxon>
        <taxon>Pezizomycotina</taxon>
        <taxon>Sordariomycetes</taxon>
        <taxon>Hypocreomycetidae</taxon>
        <taxon>Glomerellales</taxon>
        <taxon>Glomerellaceae</taxon>
        <taxon>Colletotrichum</taxon>
        <taxon>Colletotrichum orchidearum species complex</taxon>
    </lineage>
</organism>
<gene>
    <name evidence="1" type="ORF">CSOJ01_06414</name>
</gene>
<name>A0A8H6JCE8_9PEZI</name>
<dbReference type="EMBL" id="WIGN01000088">
    <property type="protein sequence ID" value="KAF6810343.1"/>
    <property type="molecule type" value="Genomic_DNA"/>
</dbReference>
<reference evidence="1 2" key="1">
    <citation type="journal article" date="2020" name="Phytopathology">
        <title>Genome Sequence Resources of Colletotrichum truncatum, C. plurivorum, C. musicola, and C. sojae: Four Species Pathogenic to Soybean (Glycine max).</title>
        <authorList>
            <person name="Rogerio F."/>
            <person name="Boufleur T.R."/>
            <person name="Ciampi-Guillardi M."/>
            <person name="Sukno S.A."/>
            <person name="Thon M.R."/>
            <person name="Massola Junior N.S."/>
            <person name="Baroncelli R."/>
        </authorList>
    </citation>
    <scope>NUCLEOTIDE SEQUENCE [LARGE SCALE GENOMIC DNA]</scope>
    <source>
        <strain evidence="1 2">LFN0009</strain>
    </source>
</reference>
<keyword evidence="2" id="KW-1185">Reference proteome</keyword>
<dbReference type="AlphaFoldDB" id="A0A8H6JCE8"/>
<proteinExistence type="predicted"/>
<dbReference type="Proteomes" id="UP000652219">
    <property type="component" value="Unassembled WGS sequence"/>
</dbReference>
<evidence type="ECO:0000313" key="2">
    <source>
        <dbReference type="Proteomes" id="UP000652219"/>
    </source>
</evidence>